<dbReference type="InterPro" id="IPR002052">
    <property type="entry name" value="DNA_methylase_N6_adenine_CS"/>
</dbReference>
<dbReference type="AlphaFoldDB" id="A0A316YWH7"/>
<dbReference type="GO" id="GO:0032259">
    <property type="term" value="P:methylation"/>
    <property type="evidence" value="ECO:0007669"/>
    <property type="project" value="UniProtKB-KW"/>
</dbReference>
<dbReference type="GO" id="GO:0008276">
    <property type="term" value="F:protein methyltransferase activity"/>
    <property type="evidence" value="ECO:0007669"/>
    <property type="project" value="TreeGrafter"/>
</dbReference>
<protein>
    <recommendedName>
        <fullName evidence="9">S-adenosyl-L-methionine-dependent methyltransferase</fullName>
    </recommendedName>
</protein>
<dbReference type="GeneID" id="37046590"/>
<keyword evidence="8" id="KW-1185">Reference proteome</keyword>
<dbReference type="FunFam" id="3.40.50.150:FF:000077">
    <property type="entry name" value="HemK methyltransferase family member 2"/>
    <property type="match status" value="1"/>
</dbReference>
<evidence type="ECO:0000256" key="1">
    <source>
        <dbReference type="ARBA" id="ARBA00004123"/>
    </source>
</evidence>
<dbReference type="PROSITE" id="PS00092">
    <property type="entry name" value="N6_MTASE"/>
    <property type="match status" value="1"/>
</dbReference>
<dbReference type="Gene3D" id="3.40.50.150">
    <property type="entry name" value="Vaccinia Virus protein VP39"/>
    <property type="match status" value="1"/>
</dbReference>
<evidence type="ECO:0008006" key="9">
    <source>
        <dbReference type="Google" id="ProtNLM"/>
    </source>
</evidence>
<dbReference type="Proteomes" id="UP000245768">
    <property type="component" value="Unassembled WGS sequence"/>
</dbReference>
<evidence type="ECO:0000313" key="8">
    <source>
        <dbReference type="Proteomes" id="UP000245768"/>
    </source>
</evidence>
<gene>
    <name evidence="7" type="ORF">FA10DRAFT_298988</name>
</gene>
<dbReference type="PANTHER" id="PTHR45875:SF1">
    <property type="entry name" value="METHYLTRANSFERASE N6AMT1"/>
    <property type="match status" value="1"/>
</dbReference>
<dbReference type="EMBL" id="KZ819634">
    <property type="protein sequence ID" value="PWN93619.1"/>
    <property type="molecule type" value="Genomic_DNA"/>
</dbReference>
<keyword evidence="4" id="KW-0808">Transferase</keyword>
<evidence type="ECO:0000256" key="3">
    <source>
        <dbReference type="ARBA" id="ARBA00022603"/>
    </source>
</evidence>
<dbReference type="GO" id="GO:0005634">
    <property type="term" value="C:nucleus"/>
    <property type="evidence" value="ECO:0007669"/>
    <property type="project" value="UniProtKB-SubCell"/>
</dbReference>
<evidence type="ECO:0000256" key="2">
    <source>
        <dbReference type="ARBA" id="ARBA00006149"/>
    </source>
</evidence>
<evidence type="ECO:0000313" key="7">
    <source>
        <dbReference type="EMBL" id="PWN93619.1"/>
    </source>
</evidence>
<name>A0A316YWH7_9BASI</name>
<keyword evidence="3" id="KW-0489">Methyltransferase</keyword>
<dbReference type="FunCoup" id="A0A316YWH7">
    <property type="interactions" value="123"/>
</dbReference>
<dbReference type="PANTHER" id="PTHR45875">
    <property type="entry name" value="METHYLTRANSFERASE N6AMT1"/>
    <property type="match status" value="1"/>
</dbReference>
<dbReference type="STRING" id="215250.A0A316YWH7"/>
<evidence type="ECO:0000256" key="6">
    <source>
        <dbReference type="ARBA" id="ARBA00023242"/>
    </source>
</evidence>
<dbReference type="SUPFAM" id="SSF53335">
    <property type="entry name" value="S-adenosyl-L-methionine-dependent methyltransferases"/>
    <property type="match status" value="1"/>
</dbReference>
<keyword evidence="5" id="KW-0949">S-adenosyl-L-methionine</keyword>
<dbReference type="InterPro" id="IPR029063">
    <property type="entry name" value="SAM-dependent_MTases_sf"/>
</dbReference>
<dbReference type="GO" id="GO:0008757">
    <property type="term" value="F:S-adenosylmethionine-dependent methyltransferase activity"/>
    <property type="evidence" value="ECO:0007669"/>
    <property type="project" value="TreeGrafter"/>
</dbReference>
<comment type="similarity">
    <text evidence="2">Belongs to the eukaryotic/archaeal PrmC-related family.</text>
</comment>
<reference evidence="7" key="1">
    <citation type="journal article" date="2018" name="Mol. Biol. Evol.">
        <title>Broad Genomic Sampling Reveals a Smut Pathogenic Ancestry of the Fungal Clade Ustilaginomycotina.</title>
        <authorList>
            <person name="Kijpornyongpan T."/>
            <person name="Mondo S.J."/>
            <person name="Barry K."/>
            <person name="Sandor L."/>
            <person name="Lee J."/>
            <person name="Lipzen A."/>
            <person name="Pangilinan J."/>
            <person name="LaButti K."/>
            <person name="Hainaut M."/>
            <person name="Henrissat B."/>
            <person name="Grigoriev I.V."/>
            <person name="Spatafora J.W."/>
            <person name="Aime M.C."/>
        </authorList>
    </citation>
    <scope>NUCLEOTIDE SEQUENCE [LARGE SCALE GENOMIC DNA]</scope>
    <source>
        <strain evidence="7">MCA 4198</strain>
    </source>
</reference>
<dbReference type="InParanoid" id="A0A316YWH7"/>
<dbReference type="OrthoDB" id="406152at2759"/>
<dbReference type="InterPro" id="IPR052190">
    <property type="entry name" value="Euk-Arch_PrmC-MTase"/>
</dbReference>
<proteinExistence type="inferred from homology"/>
<organism evidence="7 8">
    <name type="scientific">Acaromyces ingoldii</name>
    <dbReference type="NCBI Taxonomy" id="215250"/>
    <lineage>
        <taxon>Eukaryota</taxon>
        <taxon>Fungi</taxon>
        <taxon>Dikarya</taxon>
        <taxon>Basidiomycota</taxon>
        <taxon>Ustilaginomycotina</taxon>
        <taxon>Exobasidiomycetes</taxon>
        <taxon>Exobasidiales</taxon>
        <taxon>Cryptobasidiaceae</taxon>
        <taxon>Acaromyces</taxon>
    </lineage>
</organism>
<dbReference type="RefSeq" id="XP_025380817.1">
    <property type="nucleotide sequence ID" value="XM_025524674.1"/>
</dbReference>
<dbReference type="GO" id="GO:0003676">
    <property type="term" value="F:nucleic acid binding"/>
    <property type="evidence" value="ECO:0007669"/>
    <property type="project" value="InterPro"/>
</dbReference>
<keyword evidence="6" id="KW-0539">Nucleus</keyword>
<sequence length="251" mass="26745">MIPTPDTSHVGKEPAYRSVYEPAEDTFALLDALEADAERIRARAPRLCVEIGCGSGVVSAFFQAVLDGEASPSAVKRGGTSGCLVVALDQNESALRCTAETAARNSSRSSSSRLIEPVRSNMLSALHSRLAQKASIDVLLFNPPYVPTTDEEEAQAQSQRGIASSWAGGVLGTRLVDELVSPDSADTKGKSLLEEVLAPGGLFYLVAIAQNNPEGLVDRLKQSSLLDAEIVLKRRAGREHLFIIRATKIGT</sequence>
<evidence type="ECO:0000256" key="4">
    <source>
        <dbReference type="ARBA" id="ARBA00022679"/>
    </source>
</evidence>
<dbReference type="GO" id="GO:0035657">
    <property type="term" value="C:eRF1 methyltransferase complex"/>
    <property type="evidence" value="ECO:0007669"/>
    <property type="project" value="TreeGrafter"/>
</dbReference>
<comment type="subcellular location">
    <subcellularLocation>
        <location evidence="1">Nucleus</location>
    </subcellularLocation>
</comment>
<accession>A0A316YWH7</accession>
<evidence type="ECO:0000256" key="5">
    <source>
        <dbReference type="ARBA" id="ARBA00022691"/>
    </source>
</evidence>